<dbReference type="InterPro" id="IPR016068">
    <property type="entry name" value="Translin_N"/>
</dbReference>
<evidence type="ECO:0000313" key="6">
    <source>
        <dbReference type="EMBL" id="CAK9007895.1"/>
    </source>
</evidence>
<evidence type="ECO:0000256" key="3">
    <source>
        <dbReference type="ARBA" id="ARBA00005902"/>
    </source>
</evidence>
<gene>
    <name evidence="6" type="ORF">SCF082_LOCUS9638</name>
</gene>
<dbReference type="SUPFAM" id="SSF74784">
    <property type="entry name" value="Translin"/>
    <property type="match status" value="2"/>
</dbReference>
<comment type="similarity">
    <text evidence="3">Belongs to the translin family.</text>
</comment>
<evidence type="ECO:0000256" key="5">
    <source>
        <dbReference type="ARBA" id="ARBA00023242"/>
    </source>
</evidence>
<comment type="subcellular location">
    <subcellularLocation>
        <location evidence="2">Cytoplasm</location>
    </subcellularLocation>
    <subcellularLocation>
        <location evidence="1">Nucleus</location>
    </subcellularLocation>
</comment>
<keyword evidence="5" id="KW-0539">Nucleus</keyword>
<comment type="caution">
    <text evidence="6">The sequence shown here is derived from an EMBL/GenBank/DDBJ whole genome shotgun (WGS) entry which is preliminary data.</text>
</comment>
<sequence>MGKRKVAAMENVEAPAAETPVQPKALVATLELRLNDCNEELLEQQVASRQMHEVYGSARRQTFILQSALLRGDRTTVSETLESLAQVPKPEDVVGEIWQKLEVRFRLAEELCNFSEGYLTCLQLKAFFDTGVLTVPLPDVFKCGIGSIDDERYLLSLISTVRELERFAVGRARVLDLPSIRTAWTVAQCVEQAMLQFDFRNSGALRQRYDSLKYVVKRLETIVYEVDLALQRHSAASGPAEAPKRTRSAEPDGEALVKAVDLGLLNSIKERYDNFTDMREQVIKRSRDIGKGAKNAVYALQRADYPKAEVYLSHCAKEASTTFKDFISAAPNLRPVGFSAALEEMAEAVAYRAFLKDSRILNKAELQAASGLLFELTLQEYLGGILDLTGEVGRLAIRQATQGREAVRDVELCLACVDGVCSGVQELVYLPGVGKKMPAVKATLLKIEGVLYELALLSHAGLHAKAPEPQREDETRATDEP</sequence>
<dbReference type="Pfam" id="PF01997">
    <property type="entry name" value="Translin"/>
    <property type="match status" value="2"/>
</dbReference>
<evidence type="ECO:0000256" key="2">
    <source>
        <dbReference type="ARBA" id="ARBA00004496"/>
    </source>
</evidence>
<name>A0ABP0J0Q5_9DINO</name>
<evidence type="ECO:0000256" key="1">
    <source>
        <dbReference type="ARBA" id="ARBA00004123"/>
    </source>
</evidence>
<reference evidence="6 7" key="1">
    <citation type="submission" date="2024-02" db="EMBL/GenBank/DDBJ databases">
        <authorList>
            <person name="Chen Y."/>
            <person name="Shah S."/>
            <person name="Dougan E. K."/>
            <person name="Thang M."/>
            <person name="Chan C."/>
        </authorList>
    </citation>
    <scope>NUCLEOTIDE SEQUENCE [LARGE SCALE GENOMIC DNA]</scope>
</reference>
<dbReference type="Gene3D" id="1.20.58.190">
    <property type="entry name" value="Translin, domain 1"/>
    <property type="match status" value="1"/>
</dbReference>
<dbReference type="PANTHER" id="PTHR10741">
    <property type="entry name" value="TRANSLIN AND TRANSLIN ASSOCIATED PROTEIN X"/>
    <property type="match status" value="1"/>
</dbReference>
<keyword evidence="4" id="KW-0963">Cytoplasm</keyword>
<protein>
    <submittedName>
        <fullName evidence="6">Uncharacterized protein</fullName>
    </submittedName>
</protein>
<keyword evidence="7" id="KW-1185">Reference proteome</keyword>
<dbReference type="InterPro" id="IPR002848">
    <property type="entry name" value="Translin_fam"/>
</dbReference>
<organism evidence="6 7">
    <name type="scientific">Durusdinium trenchii</name>
    <dbReference type="NCBI Taxonomy" id="1381693"/>
    <lineage>
        <taxon>Eukaryota</taxon>
        <taxon>Sar</taxon>
        <taxon>Alveolata</taxon>
        <taxon>Dinophyceae</taxon>
        <taxon>Suessiales</taxon>
        <taxon>Symbiodiniaceae</taxon>
        <taxon>Durusdinium</taxon>
    </lineage>
</organism>
<dbReference type="Gene3D" id="1.20.58.200">
    <property type="entry name" value="Translin, domain 2"/>
    <property type="match status" value="2"/>
</dbReference>
<proteinExistence type="inferred from homology"/>
<dbReference type="InterPro" id="IPR016069">
    <property type="entry name" value="Translin_C"/>
</dbReference>
<accession>A0ABP0J0Q5</accession>
<dbReference type="EMBL" id="CAXAMM010005592">
    <property type="protein sequence ID" value="CAK9007895.1"/>
    <property type="molecule type" value="Genomic_DNA"/>
</dbReference>
<dbReference type="CDD" id="cd14820">
    <property type="entry name" value="TRAX"/>
    <property type="match status" value="1"/>
</dbReference>
<evidence type="ECO:0000313" key="7">
    <source>
        <dbReference type="Proteomes" id="UP001642464"/>
    </source>
</evidence>
<dbReference type="InterPro" id="IPR036081">
    <property type="entry name" value="Translin_sf"/>
</dbReference>
<evidence type="ECO:0000256" key="4">
    <source>
        <dbReference type="ARBA" id="ARBA00022490"/>
    </source>
</evidence>
<dbReference type="Proteomes" id="UP001642464">
    <property type="component" value="Unassembled WGS sequence"/>
</dbReference>